<evidence type="ECO:0000256" key="2">
    <source>
        <dbReference type="ARBA" id="ARBA00023235"/>
    </source>
</evidence>
<dbReference type="InterPro" id="IPR020103">
    <property type="entry name" value="PsdUridine_synth_cat_dom_sf"/>
</dbReference>
<proteinExistence type="inferred from homology"/>
<name>Q0F3G2_9PROT</name>
<comment type="function">
    <text evidence="6">Responsible for synthesis of pseudouridine from uracil.</text>
</comment>
<evidence type="ECO:0000259" key="7">
    <source>
        <dbReference type="Pfam" id="PF00849"/>
    </source>
</evidence>
<dbReference type="Pfam" id="PF00849">
    <property type="entry name" value="PseudoU_synth_2"/>
    <property type="match status" value="1"/>
</dbReference>
<dbReference type="InParanoid" id="Q0F3G2"/>
<dbReference type="RefSeq" id="WP_009851125.1">
    <property type="nucleotide sequence ID" value="NZ_DS022295.1"/>
</dbReference>
<dbReference type="AlphaFoldDB" id="Q0F3G2"/>
<dbReference type="SUPFAM" id="SSF55120">
    <property type="entry name" value="Pseudouridine synthase"/>
    <property type="match status" value="1"/>
</dbReference>
<keyword evidence="9" id="KW-1185">Reference proteome</keyword>
<keyword evidence="5" id="KW-0694">RNA-binding</keyword>
<dbReference type="NCBIfam" id="TIGR00005">
    <property type="entry name" value="rluA_subfam"/>
    <property type="match status" value="1"/>
</dbReference>
<dbReference type="InterPro" id="IPR006145">
    <property type="entry name" value="PsdUridine_synth_RsuA/RluA"/>
</dbReference>
<gene>
    <name evidence="8" type="ORF">SPV1_04143</name>
</gene>
<dbReference type="SUPFAM" id="SSF55174">
    <property type="entry name" value="Alpha-L RNA-binding motif"/>
    <property type="match status" value="1"/>
</dbReference>
<evidence type="ECO:0000313" key="8">
    <source>
        <dbReference type="EMBL" id="EAU55979.1"/>
    </source>
</evidence>
<dbReference type="STRING" id="314344.AL013_04245"/>
<comment type="similarity">
    <text evidence="1 6">Belongs to the pseudouridine synthase RluA family.</text>
</comment>
<dbReference type="PROSITE" id="PS50889">
    <property type="entry name" value="S4"/>
    <property type="match status" value="1"/>
</dbReference>
<sequence>MNDLQDDDDSLSITVSTEASGKRLDAVLAAACELSRSRIQTLLREGHVRTAGGSVISQASARVWEGERYLLTLPPVKPLILEPEDLPLDILFEDEHLIVLNKPAGIVVHPSHGHDHGTLVHALLHHCKTLPGINGVERPGIVHRLDKDTSGSLVIAKSEVVHQRLSEMFAEHNLNRQYIAWCRGVPSWRVKCIELPIGRHPHQRQKMAVTDSGRESITDAAVEHIFGPFSQMRLTLHTGRTHQIRVHMAHENLPVLGDPVYARSYHPGREIPEPARHAIATLSRQALHAELLEFDHPISGEPMSFRAPLPEDLTILHDALTKSYG</sequence>
<feature type="domain" description="Pseudouridine synthase RsuA/RluA-like" evidence="7">
    <location>
        <begin position="96"/>
        <end position="250"/>
    </location>
</feature>
<dbReference type="GO" id="GO:0160140">
    <property type="term" value="F:23S rRNA pseudouridine(1911/1915/1917) synthase activity"/>
    <property type="evidence" value="ECO:0007669"/>
    <property type="project" value="UniProtKB-EC"/>
</dbReference>
<dbReference type="CDD" id="cd00165">
    <property type="entry name" value="S4"/>
    <property type="match status" value="1"/>
</dbReference>
<reference evidence="8 9" key="1">
    <citation type="submission" date="2006-09" db="EMBL/GenBank/DDBJ databases">
        <authorList>
            <person name="Emerson D."/>
            <person name="Ferriera S."/>
            <person name="Johnson J."/>
            <person name="Kravitz S."/>
            <person name="Halpern A."/>
            <person name="Remington K."/>
            <person name="Beeson K."/>
            <person name="Tran B."/>
            <person name="Rogers Y.-H."/>
            <person name="Friedman R."/>
            <person name="Venter J.C."/>
        </authorList>
    </citation>
    <scope>NUCLEOTIDE SEQUENCE [LARGE SCALE GENOMIC DNA]</scope>
    <source>
        <strain evidence="8 9">PV-1</strain>
    </source>
</reference>
<organism evidence="8 9">
    <name type="scientific">Mariprofundus ferrooxydans PV-1</name>
    <dbReference type="NCBI Taxonomy" id="314345"/>
    <lineage>
        <taxon>Bacteria</taxon>
        <taxon>Pseudomonadati</taxon>
        <taxon>Pseudomonadota</taxon>
        <taxon>Candidatius Mariprofundia</taxon>
        <taxon>Mariprofundales</taxon>
        <taxon>Mariprofundaceae</taxon>
        <taxon>Mariprofundus</taxon>
    </lineage>
</organism>
<dbReference type="Proteomes" id="UP000005297">
    <property type="component" value="Unassembled WGS sequence"/>
</dbReference>
<evidence type="ECO:0000256" key="4">
    <source>
        <dbReference type="PIRSR" id="PIRSR606225-1"/>
    </source>
</evidence>
<evidence type="ECO:0000256" key="5">
    <source>
        <dbReference type="PROSITE-ProRule" id="PRU00182"/>
    </source>
</evidence>
<dbReference type="eggNOG" id="COG0564">
    <property type="taxonomic scope" value="Bacteria"/>
</dbReference>
<dbReference type="EMBL" id="AATS01000001">
    <property type="protein sequence ID" value="EAU55979.1"/>
    <property type="molecule type" value="Genomic_DNA"/>
</dbReference>
<comment type="catalytic activity">
    <reaction evidence="3">
        <text>uridine(1911/1915/1917) in 23S rRNA = pseudouridine(1911/1915/1917) in 23S rRNA</text>
        <dbReference type="Rhea" id="RHEA:42524"/>
        <dbReference type="Rhea" id="RHEA-COMP:10097"/>
        <dbReference type="Rhea" id="RHEA-COMP:10098"/>
        <dbReference type="ChEBI" id="CHEBI:65314"/>
        <dbReference type="ChEBI" id="CHEBI:65315"/>
        <dbReference type="EC" id="5.4.99.23"/>
    </reaction>
</comment>
<dbReference type="CDD" id="cd02869">
    <property type="entry name" value="PseudoU_synth_RluA_like"/>
    <property type="match status" value="1"/>
</dbReference>
<evidence type="ECO:0000256" key="1">
    <source>
        <dbReference type="ARBA" id="ARBA00010876"/>
    </source>
</evidence>
<dbReference type="PANTHER" id="PTHR21600:SF44">
    <property type="entry name" value="RIBOSOMAL LARGE SUBUNIT PSEUDOURIDINE SYNTHASE D"/>
    <property type="match status" value="1"/>
</dbReference>
<dbReference type="InterPro" id="IPR006225">
    <property type="entry name" value="PsdUridine_synth_RluC/D"/>
</dbReference>
<protein>
    <recommendedName>
        <fullName evidence="6">Pseudouridine synthase</fullName>
        <ecNumber evidence="6">5.4.99.-</ecNumber>
    </recommendedName>
</protein>
<dbReference type="PANTHER" id="PTHR21600">
    <property type="entry name" value="MITOCHONDRIAL RNA PSEUDOURIDINE SYNTHASE"/>
    <property type="match status" value="1"/>
</dbReference>
<dbReference type="Gene3D" id="3.10.290.10">
    <property type="entry name" value="RNA-binding S4 domain"/>
    <property type="match status" value="1"/>
</dbReference>
<evidence type="ECO:0000313" key="9">
    <source>
        <dbReference type="Proteomes" id="UP000005297"/>
    </source>
</evidence>
<accession>Q0F3G2</accession>
<dbReference type="OrthoDB" id="5289274at2"/>
<dbReference type="HOGENOM" id="CLU_016902_4_4_0"/>
<keyword evidence="2 6" id="KW-0413">Isomerase</keyword>
<dbReference type="FunCoup" id="Q0F3G2">
    <property type="interactions" value="591"/>
</dbReference>
<comment type="caution">
    <text evidence="8">The sequence shown here is derived from an EMBL/GenBank/DDBJ whole genome shotgun (WGS) entry which is preliminary data.</text>
</comment>
<dbReference type="InterPro" id="IPR050188">
    <property type="entry name" value="RluA_PseudoU_synthase"/>
</dbReference>
<evidence type="ECO:0000256" key="6">
    <source>
        <dbReference type="RuleBase" id="RU362028"/>
    </source>
</evidence>
<dbReference type="Gene3D" id="3.30.2350.10">
    <property type="entry name" value="Pseudouridine synthase"/>
    <property type="match status" value="1"/>
</dbReference>
<dbReference type="GO" id="GO:0003723">
    <property type="term" value="F:RNA binding"/>
    <property type="evidence" value="ECO:0007669"/>
    <property type="project" value="UniProtKB-KW"/>
</dbReference>
<dbReference type="GO" id="GO:0000455">
    <property type="term" value="P:enzyme-directed rRNA pseudouridine synthesis"/>
    <property type="evidence" value="ECO:0007669"/>
    <property type="project" value="TreeGrafter"/>
</dbReference>
<dbReference type="InterPro" id="IPR036986">
    <property type="entry name" value="S4_RNA-bd_sf"/>
</dbReference>
<comment type="catalytic activity">
    <reaction evidence="6">
        <text>a uridine in RNA = a pseudouridine in RNA</text>
        <dbReference type="Rhea" id="RHEA:48348"/>
        <dbReference type="Rhea" id="RHEA-COMP:12068"/>
        <dbReference type="Rhea" id="RHEA-COMP:12069"/>
        <dbReference type="ChEBI" id="CHEBI:65314"/>
        <dbReference type="ChEBI" id="CHEBI:65315"/>
    </reaction>
</comment>
<evidence type="ECO:0000256" key="3">
    <source>
        <dbReference type="ARBA" id="ARBA00036882"/>
    </source>
</evidence>
<feature type="active site" evidence="4">
    <location>
        <position position="146"/>
    </location>
</feature>
<dbReference type="EC" id="5.4.99.-" evidence="6"/>